<dbReference type="OrthoDB" id="18388at2759"/>
<dbReference type="SUPFAM" id="SSF50978">
    <property type="entry name" value="WD40 repeat-like"/>
    <property type="match status" value="1"/>
</dbReference>
<dbReference type="Gene3D" id="2.130.10.10">
    <property type="entry name" value="YVTN repeat-like/Quinoprotein amine dehydrogenase"/>
    <property type="match status" value="1"/>
</dbReference>
<dbReference type="InterPro" id="IPR036322">
    <property type="entry name" value="WD40_repeat_dom_sf"/>
</dbReference>
<evidence type="ECO:0000313" key="7">
    <source>
        <dbReference type="Proteomes" id="UP000308652"/>
    </source>
</evidence>
<dbReference type="EMBL" id="ML213592">
    <property type="protein sequence ID" value="TFK42629.1"/>
    <property type="molecule type" value="Genomic_DNA"/>
</dbReference>
<gene>
    <name evidence="6" type="ORF">BDQ12DRAFT_676525</name>
</gene>
<protein>
    <recommendedName>
        <fullName evidence="4">Ribosome biogenesis protein NSA1</fullName>
    </recommendedName>
</protein>
<dbReference type="GO" id="GO:0042273">
    <property type="term" value="P:ribosomal large subunit biogenesis"/>
    <property type="evidence" value="ECO:0007669"/>
    <property type="project" value="InterPro"/>
</dbReference>
<evidence type="ECO:0000256" key="3">
    <source>
        <dbReference type="ARBA" id="ARBA00011187"/>
    </source>
</evidence>
<dbReference type="InterPro" id="IPR015943">
    <property type="entry name" value="WD40/YVTN_repeat-like_dom_sf"/>
</dbReference>
<organism evidence="6 7">
    <name type="scientific">Crucibulum laeve</name>
    <dbReference type="NCBI Taxonomy" id="68775"/>
    <lineage>
        <taxon>Eukaryota</taxon>
        <taxon>Fungi</taxon>
        <taxon>Dikarya</taxon>
        <taxon>Basidiomycota</taxon>
        <taxon>Agaricomycotina</taxon>
        <taxon>Agaricomycetes</taxon>
        <taxon>Agaricomycetidae</taxon>
        <taxon>Agaricales</taxon>
        <taxon>Agaricineae</taxon>
        <taxon>Nidulariaceae</taxon>
        <taxon>Crucibulum</taxon>
    </lineage>
</organism>
<proteinExistence type="inferred from homology"/>
<evidence type="ECO:0000256" key="2">
    <source>
        <dbReference type="ARBA" id="ARBA00007861"/>
    </source>
</evidence>
<feature type="compositionally biased region" description="Polar residues" evidence="5">
    <location>
        <begin position="374"/>
        <end position="387"/>
    </location>
</feature>
<comment type="subunit">
    <text evidence="3">Component of the pre-66S ribosomal particle.</text>
</comment>
<dbReference type="AlphaFoldDB" id="A0A5C3MB44"/>
<evidence type="ECO:0000256" key="5">
    <source>
        <dbReference type="SAM" id="MobiDB-lite"/>
    </source>
</evidence>
<keyword evidence="7" id="KW-1185">Reference proteome</keyword>
<dbReference type="Proteomes" id="UP000308652">
    <property type="component" value="Unassembled WGS sequence"/>
</dbReference>
<dbReference type="PANTHER" id="PTHR16038:SF4">
    <property type="entry name" value="WD REPEAT-CONTAINING PROTEIN 74"/>
    <property type="match status" value="1"/>
</dbReference>
<accession>A0A5C3MB44</accession>
<feature type="region of interest" description="Disordered" evidence="5">
    <location>
        <begin position="372"/>
        <end position="414"/>
    </location>
</feature>
<dbReference type="STRING" id="68775.A0A5C3MB44"/>
<evidence type="ECO:0000256" key="1">
    <source>
        <dbReference type="ARBA" id="ARBA00002889"/>
    </source>
</evidence>
<comment type="function">
    <text evidence="1">Involved in the biogenesis of the 60S ribosomal subunit.</text>
</comment>
<name>A0A5C3MB44_9AGAR</name>
<sequence>MSRFLVGDELGSIKSVRYTPGLLEDADNVKIKVMHQQKRDGEDKPVAVQALAIASESDEEKMPVAVAYSNGTACISLLDNDDTLNIVSQWKETRMKNNERYVGLFCTSKAVYSCTSNGGLCMTPFDSIEGTAKPPQLASLPTRLYDWRLSPSHDTFAYGGDEVDLSVWDTEMAFQAPSNKLDTSTGMGKKRKRNDALFQGEIWRAKNLPNDSLGLRQPVRICALTYLSTGSSGSHLLTGTQMGDVRRYDTRAARRPVSDWKGIGKIGGIKVVEKGPFEHEAFISDHGHNLFTIDTRNGRVIYGYKSLASTITSIAPSSTIMISTALDRFARIHSVFPPPIKAGERQDEKGEVLEKVYLNSVPSVVVWDQRTLAEDTTPNDKGTQNDNDVWDEMEHFVDGDEEDELHRKARRRNA</sequence>
<dbReference type="PANTHER" id="PTHR16038">
    <property type="entry name" value="NOP SEVEN ASSOCIATED PROTEIN 1"/>
    <property type="match status" value="1"/>
</dbReference>
<comment type="similarity">
    <text evidence="2">Belongs to the NSA1 family.</text>
</comment>
<dbReference type="InterPro" id="IPR037379">
    <property type="entry name" value="WDR74/Nsa1"/>
</dbReference>
<evidence type="ECO:0000256" key="4">
    <source>
        <dbReference type="ARBA" id="ARBA00014234"/>
    </source>
</evidence>
<evidence type="ECO:0000313" key="6">
    <source>
        <dbReference type="EMBL" id="TFK42629.1"/>
    </source>
</evidence>
<dbReference type="GO" id="GO:0005730">
    <property type="term" value="C:nucleolus"/>
    <property type="evidence" value="ECO:0007669"/>
    <property type="project" value="InterPro"/>
</dbReference>
<dbReference type="GO" id="GO:0030687">
    <property type="term" value="C:preribosome, large subunit precursor"/>
    <property type="evidence" value="ECO:0007669"/>
    <property type="project" value="TreeGrafter"/>
</dbReference>
<reference evidence="6 7" key="1">
    <citation type="journal article" date="2019" name="Nat. Ecol. Evol.">
        <title>Megaphylogeny resolves global patterns of mushroom evolution.</title>
        <authorList>
            <person name="Varga T."/>
            <person name="Krizsan K."/>
            <person name="Foldi C."/>
            <person name="Dima B."/>
            <person name="Sanchez-Garcia M."/>
            <person name="Sanchez-Ramirez S."/>
            <person name="Szollosi G.J."/>
            <person name="Szarkandi J.G."/>
            <person name="Papp V."/>
            <person name="Albert L."/>
            <person name="Andreopoulos W."/>
            <person name="Angelini C."/>
            <person name="Antonin V."/>
            <person name="Barry K.W."/>
            <person name="Bougher N.L."/>
            <person name="Buchanan P."/>
            <person name="Buyck B."/>
            <person name="Bense V."/>
            <person name="Catcheside P."/>
            <person name="Chovatia M."/>
            <person name="Cooper J."/>
            <person name="Damon W."/>
            <person name="Desjardin D."/>
            <person name="Finy P."/>
            <person name="Geml J."/>
            <person name="Haridas S."/>
            <person name="Hughes K."/>
            <person name="Justo A."/>
            <person name="Karasinski D."/>
            <person name="Kautmanova I."/>
            <person name="Kiss B."/>
            <person name="Kocsube S."/>
            <person name="Kotiranta H."/>
            <person name="LaButti K.M."/>
            <person name="Lechner B.E."/>
            <person name="Liimatainen K."/>
            <person name="Lipzen A."/>
            <person name="Lukacs Z."/>
            <person name="Mihaltcheva S."/>
            <person name="Morgado L.N."/>
            <person name="Niskanen T."/>
            <person name="Noordeloos M.E."/>
            <person name="Ohm R.A."/>
            <person name="Ortiz-Santana B."/>
            <person name="Ovrebo C."/>
            <person name="Racz N."/>
            <person name="Riley R."/>
            <person name="Savchenko A."/>
            <person name="Shiryaev A."/>
            <person name="Soop K."/>
            <person name="Spirin V."/>
            <person name="Szebenyi C."/>
            <person name="Tomsovsky M."/>
            <person name="Tulloss R.E."/>
            <person name="Uehling J."/>
            <person name="Grigoriev I.V."/>
            <person name="Vagvolgyi C."/>
            <person name="Papp T."/>
            <person name="Martin F.M."/>
            <person name="Miettinen O."/>
            <person name="Hibbett D.S."/>
            <person name="Nagy L.G."/>
        </authorList>
    </citation>
    <scope>NUCLEOTIDE SEQUENCE [LARGE SCALE GENOMIC DNA]</scope>
    <source>
        <strain evidence="6 7">CBS 166.37</strain>
    </source>
</reference>